<evidence type="ECO:0000313" key="4">
    <source>
        <dbReference type="Proteomes" id="UP000287447"/>
    </source>
</evidence>
<dbReference type="InterPro" id="IPR016040">
    <property type="entry name" value="NAD(P)-bd_dom"/>
</dbReference>
<dbReference type="InterPro" id="IPR025695">
    <property type="entry name" value="DoxX-like"/>
</dbReference>
<comment type="caution">
    <text evidence="3">The sequence shown here is derived from an EMBL/GenBank/DDBJ whole genome shotgun (WGS) entry which is preliminary data.</text>
</comment>
<dbReference type="SUPFAM" id="SSF51735">
    <property type="entry name" value="NAD(P)-binding Rossmann-fold domains"/>
    <property type="match status" value="1"/>
</dbReference>
<dbReference type="GO" id="GO:0044877">
    <property type="term" value="F:protein-containing complex binding"/>
    <property type="evidence" value="ECO:0007669"/>
    <property type="project" value="TreeGrafter"/>
</dbReference>
<evidence type="ECO:0000256" key="1">
    <source>
        <dbReference type="SAM" id="Phobius"/>
    </source>
</evidence>
<dbReference type="Proteomes" id="UP000287447">
    <property type="component" value="Unassembled WGS sequence"/>
</dbReference>
<feature type="transmembrane region" description="Helical" evidence="1">
    <location>
        <begin position="412"/>
        <end position="435"/>
    </location>
</feature>
<evidence type="ECO:0000313" key="3">
    <source>
        <dbReference type="EMBL" id="RVU35862.1"/>
    </source>
</evidence>
<dbReference type="Pfam" id="PF13460">
    <property type="entry name" value="NAD_binding_10"/>
    <property type="match status" value="1"/>
</dbReference>
<keyword evidence="1" id="KW-0472">Membrane</keyword>
<dbReference type="InterPro" id="IPR036291">
    <property type="entry name" value="NAD(P)-bd_dom_sf"/>
</dbReference>
<dbReference type="InterPro" id="IPR051207">
    <property type="entry name" value="ComplexI_NDUFA9_subunit"/>
</dbReference>
<dbReference type="EMBL" id="SADE01000002">
    <property type="protein sequence ID" value="RVU35862.1"/>
    <property type="molecule type" value="Genomic_DNA"/>
</dbReference>
<keyword evidence="1" id="KW-0812">Transmembrane</keyword>
<organism evidence="3 4">
    <name type="scientific">Hwanghaeella grinnelliae</name>
    <dbReference type="NCBI Taxonomy" id="2500179"/>
    <lineage>
        <taxon>Bacteria</taxon>
        <taxon>Pseudomonadati</taxon>
        <taxon>Pseudomonadota</taxon>
        <taxon>Alphaproteobacteria</taxon>
        <taxon>Rhodospirillales</taxon>
        <taxon>Rhodospirillaceae</taxon>
        <taxon>Hwanghaeella</taxon>
    </lineage>
</organism>
<evidence type="ECO:0000259" key="2">
    <source>
        <dbReference type="Pfam" id="PF13460"/>
    </source>
</evidence>
<feature type="transmembrane region" description="Helical" evidence="1">
    <location>
        <begin position="441"/>
        <end position="459"/>
    </location>
</feature>
<accession>A0A3S2Z6P8</accession>
<feature type="domain" description="NAD(P)-binding" evidence="2">
    <location>
        <begin position="38"/>
        <end position="185"/>
    </location>
</feature>
<dbReference type="PANTHER" id="PTHR12126">
    <property type="entry name" value="NADH-UBIQUINONE OXIDOREDUCTASE 39 KDA SUBUNIT-RELATED"/>
    <property type="match status" value="1"/>
</dbReference>
<proteinExistence type="predicted"/>
<feature type="transmembrane region" description="Helical" evidence="1">
    <location>
        <begin position="345"/>
        <end position="368"/>
    </location>
</feature>
<dbReference type="Pfam" id="PF13781">
    <property type="entry name" value="DoxX_3"/>
    <property type="match status" value="1"/>
</dbReference>
<gene>
    <name evidence="3" type="ORF">EOI86_11400</name>
</gene>
<reference evidence="4" key="1">
    <citation type="submission" date="2019-01" db="EMBL/GenBank/DDBJ databases">
        <title>Gri0909 isolated from a small marine red alga.</title>
        <authorList>
            <person name="Kim J."/>
            <person name="Jeong S.E."/>
            <person name="Jeon C.O."/>
        </authorList>
    </citation>
    <scope>NUCLEOTIDE SEQUENCE [LARGE SCALE GENOMIC DNA]</scope>
    <source>
        <strain evidence="4">Gri0909</strain>
    </source>
</reference>
<protein>
    <submittedName>
        <fullName evidence="3">SDR family oxidoreductase</fullName>
    </submittedName>
</protein>
<feature type="transmembrane region" description="Helical" evidence="1">
    <location>
        <begin position="383"/>
        <end position="405"/>
    </location>
</feature>
<sequence>MVAYPKGSGGELYGDRRAALTSGSIRTGMEEMKVLVLGAYGLIGLEVSKALIKAGNTVVALGRSADHGRKVLPNAHWIGTDLSQMTGTADWLGHLEGIEAVVNASGALQDSPGQKLSDVQSRSITTLVAACEQTGVRKFVQISAPGAAGTASLAFLSTKGEADDTLKRSGLDWTVLKPGLVIAPTAYGGTSLVRSIAAFPFVQPVVFANSPVQTVSIADVTGAVVRSLTDPALSRRAFDLVETESHTLAQVILAVRQWLAFPAPLRVIDVPPAIARLLAKCADAAAWLGWRSALRTTSLQVLAGGITADSGDWVAATGIAPRSLTETLIDLPSTLQERVFARLRLIAPLLILVLSLFWLASGVIGLVFEADAVRVIEDDLPPLLAHASVIGGSCLDIAVGLALLFRKTARTACLASVGVSLLYLGLGTVLTPELWADPLGVFVKVLPAIGLSLAAASMIDER</sequence>
<dbReference type="AlphaFoldDB" id="A0A3S2Z6P8"/>
<keyword evidence="1" id="KW-1133">Transmembrane helix</keyword>
<name>A0A3S2Z6P8_9PROT</name>
<dbReference type="PANTHER" id="PTHR12126:SF11">
    <property type="entry name" value="NADH DEHYDROGENASE [UBIQUINONE] 1 ALPHA SUBCOMPLEX SUBUNIT 9, MITOCHONDRIAL"/>
    <property type="match status" value="1"/>
</dbReference>
<dbReference type="Gene3D" id="3.40.50.720">
    <property type="entry name" value="NAD(P)-binding Rossmann-like Domain"/>
    <property type="match status" value="1"/>
</dbReference>
<keyword evidence="4" id="KW-1185">Reference proteome</keyword>